<reference evidence="2 3" key="1">
    <citation type="submission" date="2016-07" db="EMBL/GenBank/DDBJ databases">
        <title>Pervasive Adenine N6-methylation of Active Genes in Fungi.</title>
        <authorList>
            <consortium name="DOE Joint Genome Institute"/>
            <person name="Mondo S.J."/>
            <person name="Dannebaum R.O."/>
            <person name="Kuo R.C."/>
            <person name="Labutti K."/>
            <person name="Haridas S."/>
            <person name="Kuo A."/>
            <person name="Salamov A."/>
            <person name="Ahrendt S.R."/>
            <person name="Lipzen A."/>
            <person name="Sullivan W."/>
            <person name="Andreopoulos W.B."/>
            <person name="Clum A."/>
            <person name="Lindquist E."/>
            <person name="Daum C."/>
            <person name="Ramamoorthy G.K."/>
            <person name="Gryganskyi A."/>
            <person name="Culley D."/>
            <person name="Magnuson J.K."/>
            <person name="James T.Y."/>
            <person name="O'Malley M.A."/>
            <person name="Stajich J.E."/>
            <person name="Spatafora J.W."/>
            <person name="Visel A."/>
            <person name="Grigoriev I.V."/>
        </authorList>
    </citation>
    <scope>NUCLEOTIDE SEQUENCE [LARGE SCALE GENOMIC DNA]</scope>
    <source>
        <strain evidence="2 3">CBS 129021</strain>
    </source>
</reference>
<evidence type="ECO:0000313" key="3">
    <source>
        <dbReference type="Proteomes" id="UP000193689"/>
    </source>
</evidence>
<sequence>MSQSSLYTPLKNDKKTFRVLALFPDEDQNPIKCQLSVASFDSDVKYTALSYVWGKPDLSHEIFINGQTFRVSSNLQSALHRIRSTISEPFCIWIDAICINQEDLSERSQQVLIMGEIYSNCVKTMIHFAGGEDHSVAVAAFLECLLQTKVHELPGFGFAEWEVNVPNTEVPGSHPMHILAEELESWTALAHFFMMPWWSRVWIIQEIALAPDSVFLWGDSEIEFPFVLNAVMVLFPYIKMVLSTPEYNFQKVLLASESVDGTVGVPDDDRQLAWHQINHALGWVYPVMTEALGRKLGTKDLSLSYLMKTFWPSQSTDPRDKVYGLLGLVSDRTEPLLPDYTLPELAVFGQTVEHLTRQSKNLDLFAHCTGVGVCHRGGLPTWAVDWTSEGAKKQKLPGEMSLPLAHLETEVRKRFTTARDPSHPYLFRASGDTMPNPKFSDNYRVLEIRATLIDTVEEMGDRAEIPFCAPELYQQWLPLARKAAERVDPTESVPSDPAESWITALLTKNRARHYAADVLYAETVCAGIFSHGTGENDEKMRCAAATTFGRVMMITSGLRIGLVPYATQKGDVVCILEGGRTPFILRKEEEHYVMVGEAFIHGVMDGQFFDGVNKEEDLVPISVW</sequence>
<dbReference type="STRING" id="1141098.A0A1Y2DXB5"/>
<name>A0A1Y2DXB5_9PEZI</name>
<dbReference type="GeneID" id="63780042"/>
<dbReference type="PANTHER" id="PTHR24148:SF73">
    <property type="entry name" value="HET DOMAIN PROTEIN (AFU_ORTHOLOGUE AFUA_8G01020)"/>
    <property type="match status" value="1"/>
</dbReference>
<dbReference type="Pfam" id="PF26639">
    <property type="entry name" value="Het-6_barrel"/>
    <property type="match status" value="1"/>
</dbReference>
<evidence type="ECO:0000259" key="1">
    <source>
        <dbReference type="Pfam" id="PF06985"/>
    </source>
</evidence>
<dbReference type="InterPro" id="IPR010730">
    <property type="entry name" value="HET"/>
</dbReference>
<evidence type="ECO:0000313" key="2">
    <source>
        <dbReference type="EMBL" id="ORY63940.1"/>
    </source>
</evidence>
<dbReference type="EMBL" id="MCFJ01000007">
    <property type="protein sequence ID" value="ORY63940.1"/>
    <property type="molecule type" value="Genomic_DNA"/>
</dbReference>
<keyword evidence="3" id="KW-1185">Reference proteome</keyword>
<accession>A0A1Y2DXB5</accession>
<dbReference type="InParanoid" id="A0A1Y2DXB5"/>
<dbReference type="RefSeq" id="XP_040715354.1">
    <property type="nucleotide sequence ID" value="XM_040863830.1"/>
</dbReference>
<proteinExistence type="predicted"/>
<organism evidence="2 3">
    <name type="scientific">Pseudomassariella vexata</name>
    <dbReference type="NCBI Taxonomy" id="1141098"/>
    <lineage>
        <taxon>Eukaryota</taxon>
        <taxon>Fungi</taxon>
        <taxon>Dikarya</taxon>
        <taxon>Ascomycota</taxon>
        <taxon>Pezizomycotina</taxon>
        <taxon>Sordariomycetes</taxon>
        <taxon>Xylariomycetidae</taxon>
        <taxon>Amphisphaeriales</taxon>
        <taxon>Pseudomassariaceae</taxon>
        <taxon>Pseudomassariella</taxon>
    </lineage>
</organism>
<dbReference type="InterPro" id="IPR052895">
    <property type="entry name" value="HetReg/Transcr_Mod"/>
</dbReference>
<dbReference type="AlphaFoldDB" id="A0A1Y2DXB5"/>
<dbReference type="PANTHER" id="PTHR24148">
    <property type="entry name" value="ANKYRIN REPEAT DOMAIN-CONTAINING PROTEIN 39 HOMOLOG-RELATED"/>
    <property type="match status" value="1"/>
</dbReference>
<dbReference type="Proteomes" id="UP000193689">
    <property type="component" value="Unassembled WGS sequence"/>
</dbReference>
<dbReference type="Pfam" id="PF06985">
    <property type="entry name" value="HET"/>
    <property type="match status" value="1"/>
</dbReference>
<gene>
    <name evidence="2" type="ORF">BCR38DRAFT_485082</name>
</gene>
<dbReference type="OrthoDB" id="3477286at2759"/>
<protein>
    <submittedName>
        <fullName evidence="2">Heterokaryon incompatibility protein-domain-containing protein</fullName>
    </submittedName>
</protein>
<feature type="domain" description="Heterokaryon incompatibility" evidence="1">
    <location>
        <begin position="46"/>
        <end position="206"/>
    </location>
</feature>
<comment type="caution">
    <text evidence="2">The sequence shown here is derived from an EMBL/GenBank/DDBJ whole genome shotgun (WGS) entry which is preliminary data.</text>
</comment>